<gene>
    <name evidence="1" type="ORF">ERS013201_02012</name>
</gene>
<reference evidence="1 2" key="1">
    <citation type="submission" date="2015-07" db="EMBL/GenBank/DDBJ databases">
        <authorList>
            <consortium name="Pathogen Informatics"/>
        </authorList>
    </citation>
    <scope>NUCLEOTIDE SEQUENCE [LARGE SCALE GENOMIC DNA]</scope>
    <source>
        <strain evidence="1 2">A325</strain>
    </source>
</reference>
<dbReference type="AlphaFoldDB" id="A0A655XT55"/>
<dbReference type="EMBL" id="CWQJ01000011">
    <property type="protein sequence ID" value="CSC19610.1"/>
    <property type="molecule type" value="Genomic_DNA"/>
</dbReference>
<name>A0A655XT55_VIBCL</name>
<protein>
    <submittedName>
        <fullName evidence="1">Uncharacterized protein</fullName>
    </submittedName>
</protein>
<accession>A0A655XT55</accession>
<sequence>MPSNTLVFKLLTMVVYGEVTQQRIYCVITLLHGVNH</sequence>
<proteinExistence type="predicted"/>
<dbReference type="Proteomes" id="UP000046067">
    <property type="component" value="Unassembled WGS sequence"/>
</dbReference>
<organism evidence="1 2">
    <name type="scientific">Vibrio cholerae</name>
    <dbReference type="NCBI Taxonomy" id="666"/>
    <lineage>
        <taxon>Bacteria</taxon>
        <taxon>Pseudomonadati</taxon>
        <taxon>Pseudomonadota</taxon>
        <taxon>Gammaproteobacteria</taxon>
        <taxon>Vibrionales</taxon>
        <taxon>Vibrionaceae</taxon>
        <taxon>Vibrio</taxon>
    </lineage>
</organism>
<evidence type="ECO:0000313" key="2">
    <source>
        <dbReference type="Proteomes" id="UP000046067"/>
    </source>
</evidence>
<evidence type="ECO:0000313" key="1">
    <source>
        <dbReference type="EMBL" id="CSC19610.1"/>
    </source>
</evidence>